<gene>
    <name evidence="2" type="ordered locus">Sinac_6475</name>
</gene>
<keyword evidence="3" id="KW-1185">Reference proteome</keyword>
<dbReference type="Proteomes" id="UP000010798">
    <property type="component" value="Chromosome"/>
</dbReference>
<dbReference type="AlphaFoldDB" id="L0DPE8"/>
<sequence>MNKSDTAPRSLGTRRSVASRSRLRTMMYWMRRWHLYSGLFLFPWVMLYGVSALLLNHPEAFPDQLRSRLDAGDVAGTGLDRLPSAAEVAAHLVSSLNDAPSRDEQAKHVYRLVAPESAAYSRDFIAARSRGEGEEHSVVLDLATGTGTVSTRTLSKDGRPPFPAVAPKSASSLAERVKKGLPLALGQKGLSSGESRITFGPELTFLVAVDGKTWRAIYNVQTGSLTGHPPALGGGLGTREFLTRLHLAHGYQSHDWVRIVWALFVDLMFATMVFWGISGLLMWWQMKSTRSIGGVILSLGVTVAFLLSLGMHQVLSTTR</sequence>
<dbReference type="HOGENOM" id="CLU_050375_0_0_0"/>
<dbReference type="RefSeq" id="WP_015249634.1">
    <property type="nucleotide sequence ID" value="NC_019892.1"/>
</dbReference>
<dbReference type="OrthoDB" id="213240at2"/>
<evidence type="ECO:0000256" key="1">
    <source>
        <dbReference type="SAM" id="Phobius"/>
    </source>
</evidence>
<reference evidence="2 3" key="1">
    <citation type="submission" date="2012-02" db="EMBL/GenBank/DDBJ databases">
        <title>Complete sequence of chromosome of Singulisphaera acidiphila DSM 18658.</title>
        <authorList>
            <consortium name="US DOE Joint Genome Institute (JGI-PGF)"/>
            <person name="Lucas S."/>
            <person name="Copeland A."/>
            <person name="Lapidus A."/>
            <person name="Glavina del Rio T."/>
            <person name="Dalin E."/>
            <person name="Tice H."/>
            <person name="Bruce D."/>
            <person name="Goodwin L."/>
            <person name="Pitluck S."/>
            <person name="Peters L."/>
            <person name="Ovchinnikova G."/>
            <person name="Chertkov O."/>
            <person name="Kyrpides N."/>
            <person name="Mavromatis K."/>
            <person name="Ivanova N."/>
            <person name="Brettin T."/>
            <person name="Detter J.C."/>
            <person name="Han C."/>
            <person name="Larimer F."/>
            <person name="Land M."/>
            <person name="Hauser L."/>
            <person name="Markowitz V."/>
            <person name="Cheng J.-F."/>
            <person name="Hugenholtz P."/>
            <person name="Woyke T."/>
            <person name="Wu D."/>
            <person name="Tindall B."/>
            <person name="Pomrenke H."/>
            <person name="Brambilla E."/>
            <person name="Klenk H.-P."/>
            <person name="Eisen J.A."/>
        </authorList>
    </citation>
    <scope>NUCLEOTIDE SEQUENCE [LARGE SCALE GENOMIC DNA]</scope>
    <source>
        <strain evidence="3">ATCC BAA-1392 / DSM 18658 / VKM B-2454 / MOB10</strain>
    </source>
</reference>
<name>L0DPE8_SINAD</name>
<evidence type="ECO:0000313" key="2">
    <source>
        <dbReference type="EMBL" id="AGA30551.1"/>
    </source>
</evidence>
<proteinExistence type="predicted"/>
<dbReference type="InterPro" id="IPR032307">
    <property type="entry name" value="PepSY_TM-like_2"/>
</dbReference>
<organism evidence="2 3">
    <name type="scientific">Singulisphaera acidiphila (strain ATCC BAA-1392 / DSM 18658 / VKM B-2454 / MOB10)</name>
    <dbReference type="NCBI Taxonomy" id="886293"/>
    <lineage>
        <taxon>Bacteria</taxon>
        <taxon>Pseudomonadati</taxon>
        <taxon>Planctomycetota</taxon>
        <taxon>Planctomycetia</taxon>
        <taxon>Isosphaerales</taxon>
        <taxon>Isosphaeraceae</taxon>
        <taxon>Singulisphaera</taxon>
    </lineage>
</organism>
<feature type="transmembrane region" description="Helical" evidence="1">
    <location>
        <begin position="259"/>
        <end position="283"/>
    </location>
</feature>
<protein>
    <recommendedName>
        <fullName evidence="4">Iron-regulated membrane protein</fullName>
    </recommendedName>
</protein>
<feature type="transmembrane region" description="Helical" evidence="1">
    <location>
        <begin position="295"/>
        <end position="315"/>
    </location>
</feature>
<keyword evidence="1" id="KW-0812">Transmembrane</keyword>
<keyword evidence="1" id="KW-0472">Membrane</keyword>
<evidence type="ECO:0000313" key="3">
    <source>
        <dbReference type="Proteomes" id="UP000010798"/>
    </source>
</evidence>
<dbReference type="EMBL" id="CP003364">
    <property type="protein sequence ID" value="AGA30551.1"/>
    <property type="molecule type" value="Genomic_DNA"/>
</dbReference>
<keyword evidence="1" id="KW-1133">Transmembrane helix</keyword>
<dbReference type="PANTHER" id="PTHR40115:SF1">
    <property type="entry name" value="INNER MEMBRANE PROTEIN WITH PEPSY TM HELIX"/>
    <property type="match status" value="1"/>
</dbReference>
<evidence type="ECO:0008006" key="4">
    <source>
        <dbReference type="Google" id="ProtNLM"/>
    </source>
</evidence>
<dbReference type="PANTHER" id="PTHR40115">
    <property type="entry name" value="INNER MEMBRANE PROTEIN WITH PEPSY TM HELIX"/>
    <property type="match status" value="1"/>
</dbReference>
<dbReference type="eggNOG" id="COG3295">
    <property type="taxonomic scope" value="Bacteria"/>
</dbReference>
<accession>L0DPE8</accession>
<dbReference type="KEGG" id="saci:Sinac_6475"/>